<keyword evidence="5" id="KW-1185">Reference proteome</keyword>
<evidence type="ECO:0000256" key="1">
    <source>
        <dbReference type="SAM" id="MobiDB-lite"/>
    </source>
</evidence>
<dbReference type="InterPro" id="IPR053140">
    <property type="entry name" value="GDSL_Rv0518-like"/>
</dbReference>
<dbReference type="Pfam" id="PF13472">
    <property type="entry name" value="Lipase_GDSL_2"/>
    <property type="match status" value="1"/>
</dbReference>
<feature type="compositionally biased region" description="Low complexity" evidence="1">
    <location>
        <begin position="69"/>
        <end position="98"/>
    </location>
</feature>
<dbReference type="Proteomes" id="UP000603904">
    <property type="component" value="Unassembled WGS sequence"/>
</dbReference>
<feature type="compositionally biased region" description="Basic and acidic residues" evidence="1">
    <location>
        <begin position="124"/>
        <end position="133"/>
    </location>
</feature>
<comment type="caution">
    <text evidence="4">The sequence shown here is derived from an EMBL/GenBank/DDBJ whole genome shotgun (WGS) entry which is preliminary data.</text>
</comment>
<name>A0ABQ4FTL2_9ACTN</name>
<feature type="signal peptide" evidence="2">
    <location>
        <begin position="1"/>
        <end position="23"/>
    </location>
</feature>
<keyword evidence="4" id="KW-0378">Hydrolase</keyword>
<dbReference type="Gene3D" id="3.40.50.1110">
    <property type="entry name" value="SGNH hydrolase"/>
    <property type="match status" value="1"/>
</dbReference>
<dbReference type="PANTHER" id="PTHR43784">
    <property type="entry name" value="GDSL-LIKE LIPASE/ACYLHYDROLASE, PUTATIVE (AFU_ORTHOLOGUE AFUA_2G00820)-RELATED"/>
    <property type="match status" value="1"/>
</dbReference>
<proteinExistence type="predicted"/>
<dbReference type="SUPFAM" id="SSF52266">
    <property type="entry name" value="SGNH hydrolase"/>
    <property type="match status" value="1"/>
</dbReference>
<feature type="region of interest" description="Disordered" evidence="1">
    <location>
        <begin position="26"/>
        <end position="139"/>
    </location>
</feature>
<feature type="compositionally biased region" description="Low complexity" evidence="1">
    <location>
        <begin position="26"/>
        <end position="52"/>
    </location>
</feature>
<evidence type="ECO:0000313" key="5">
    <source>
        <dbReference type="Proteomes" id="UP000603904"/>
    </source>
</evidence>
<organism evidence="4 5">
    <name type="scientific">Microbispora corallina</name>
    <dbReference type="NCBI Taxonomy" id="83302"/>
    <lineage>
        <taxon>Bacteria</taxon>
        <taxon>Bacillati</taxon>
        <taxon>Actinomycetota</taxon>
        <taxon>Actinomycetes</taxon>
        <taxon>Streptosporangiales</taxon>
        <taxon>Streptosporangiaceae</taxon>
        <taxon>Microbispora</taxon>
    </lineage>
</organism>
<dbReference type="GO" id="GO:0016787">
    <property type="term" value="F:hydrolase activity"/>
    <property type="evidence" value="ECO:0007669"/>
    <property type="project" value="UniProtKB-KW"/>
</dbReference>
<gene>
    <name evidence="4" type="ORF">Mco01_11550</name>
</gene>
<dbReference type="InterPro" id="IPR013830">
    <property type="entry name" value="SGNH_hydro"/>
</dbReference>
<reference evidence="4 5" key="1">
    <citation type="submission" date="2021-01" db="EMBL/GenBank/DDBJ databases">
        <title>Whole genome shotgun sequence of Microbispora corallina NBRC 16416.</title>
        <authorList>
            <person name="Komaki H."/>
            <person name="Tamura T."/>
        </authorList>
    </citation>
    <scope>NUCLEOTIDE SEQUENCE [LARGE SCALE GENOMIC DNA]</scope>
    <source>
        <strain evidence="4 5">NBRC 16416</strain>
    </source>
</reference>
<feature type="chain" id="PRO_5045321610" evidence="2">
    <location>
        <begin position="24"/>
        <end position="497"/>
    </location>
</feature>
<evidence type="ECO:0000256" key="2">
    <source>
        <dbReference type="SAM" id="SignalP"/>
    </source>
</evidence>
<dbReference type="EMBL" id="BOOC01000003">
    <property type="protein sequence ID" value="GIH38155.1"/>
    <property type="molecule type" value="Genomic_DNA"/>
</dbReference>
<feature type="compositionally biased region" description="Basic and acidic residues" evidence="1">
    <location>
        <begin position="53"/>
        <end position="62"/>
    </location>
</feature>
<evidence type="ECO:0000313" key="4">
    <source>
        <dbReference type="EMBL" id="GIH38155.1"/>
    </source>
</evidence>
<evidence type="ECO:0000259" key="3">
    <source>
        <dbReference type="Pfam" id="PF13472"/>
    </source>
</evidence>
<dbReference type="CDD" id="cd01830">
    <property type="entry name" value="XynE_like"/>
    <property type="match status" value="1"/>
</dbReference>
<dbReference type="InterPro" id="IPR036514">
    <property type="entry name" value="SGNH_hydro_sf"/>
</dbReference>
<keyword evidence="2" id="KW-0732">Signal</keyword>
<protein>
    <submittedName>
        <fullName evidence="4">SGNH hydrolase</fullName>
    </submittedName>
</protein>
<dbReference type="PANTHER" id="PTHR43784:SF2">
    <property type="entry name" value="GDSL-LIKE LIPASE_ACYLHYDROLASE, PUTATIVE (AFU_ORTHOLOGUE AFUA_2G00820)-RELATED"/>
    <property type="match status" value="1"/>
</dbReference>
<accession>A0ABQ4FTL2</accession>
<feature type="domain" description="SGNH hydrolase-type esterase" evidence="3">
    <location>
        <begin position="302"/>
        <end position="486"/>
    </location>
</feature>
<dbReference type="RefSeq" id="WP_204055809.1">
    <property type="nucleotide sequence ID" value="NZ_BOOC01000003.1"/>
</dbReference>
<sequence length="497" mass="52331">MPRPAHRLTLFAAIAVSATAALAATATGTGTVSTGAPATGTTGDAARGPGATLRHDAARDPEAAPPPGTAADAPGAASRPDATTAALPSAAEATGAATDGRRRLSAASSSAVRRAPDGKGSSGHRSDEPERSSHLVGTWSAPSDLVDAALGGQTVRMVVRTSIGGAGARIRLSNVFGAAAVTFRDVHLGIQAYGAEILSGTNRPITFAGKTSITVRPGRAVWSDPIPGKIPGGADVVVSVYLPATVRNITGHERAYATTFLSGPGDHAADEKADGFTYTSSQWYFLDRMAVAAPAAVRSVVAFGDSLTDGAGQDLDANRRWTDYLRHRIAGLAPSRRMGVLNSGIAGNRLLHPVEGPSGLSRFYRDAVTQPGVRTIVLYEGINDISRGEYTSAKPIIYAYKRLIQQAHARKLRIVGATLTPFYGFGTWTPEREEIRQKINAWIRSSRAFDAVVDFDKAVRDPEFPQQLALPYDHGDHLHMSDAGRRRLAYTVNLGLL</sequence>